<reference evidence="1" key="1">
    <citation type="journal article" date="2014" name="Front. Microbiol.">
        <title>High frequency of phylogenetically diverse reductive dehalogenase-homologous genes in deep subseafloor sedimentary metagenomes.</title>
        <authorList>
            <person name="Kawai M."/>
            <person name="Futagami T."/>
            <person name="Toyoda A."/>
            <person name="Takaki Y."/>
            <person name="Nishi S."/>
            <person name="Hori S."/>
            <person name="Arai W."/>
            <person name="Tsubouchi T."/>
            <person name="Morono Y."/>
            <person name="Uchiyama I."/>
            <person name="Ito T."/>
            <person name="Fujiyama A."/>
            <person name="Inagaki F."/>
            <person name="Takami H."/>
        </authorList>
    </citation>
    <scope>NUCLEOTIDE SEQUENCE</scope>
    <source>
        <strain evidence="1">Expedition CK06-06</strain>
    </source>
</reference>
<gene>
    <name evidence="1" type="ORF">S01H4_64035</name>
</gene>
<evidence type="ECO:0000313" key="1">
    <source>
        <dbReference type="EMBL" id="GAH06935.1"/>
    </source>
</evidence>
<sequence>MTEQNRLLTPEEADIAIHTTYADFPTWYRVAQAQDAKTRQMTLREV</sequence>
<accession>X1DF48</accession>
<feature type="non-terminal residue" evidence="1">
    <location>
        <position position="46"/>
    </location>
</feature>
<dbReference type="EMBL" id="BART01038702">
    <property type="protein sequence ID" value="GAH06935.1"/>
    <property type="molecule type" value="Genomic_DNA"/>
</dbReference>
<comment type="caution">
    <text evidence="1">The sequence shown here is derived from an EMBL/GenBank/DDBJ whole genome shotgun (WGS) entry which is preliminary data.</text>
</comment>
<protein>
    <submittedName>
        <fullName evidence="1">Uncharacterized protein</fullName>
    </submittedName>
</protein>
<organism evidence="1">
    <name type="scientific">marine sediment metagenome</name>
    <dbReference type="NCBI Taxonomy" id="412755"/>
    <lineage>
        <taxon>unclassified sequences</taxon>
        <taxon>metagenomes</taxon>
        <taxon>ecological metagenomes</taxon>
    </lineage>
</organism>
<name>X1DF48_9ZZZZ</name>
<dbReference type="AlphaFoldDB" id="X1DF48"/>
<proteinExistence type="predicted"/>